<dbReference type="PANTHER" id="PTHR33248">
    <property type="entry name" value="ZINC ION-BINDING PROTEIN"/>
    <property type="match status" value="1"/>
</dbReference>
<evidence type="ECO:0000313" key="1">
    <source>
        <dbReference type="EMBL" id="WOH15046.1"/>
    </source>
</evidence>
<dbReference type="GO" id="GO:0008270">
    <property type="term" value="F:zinc ion binding"/>
    <property type="evidence" value="ECO:0007669"/>
    <property type="project" value="InterPro"/>
</dbReference>
<reference evidence="1" key="1">
    <citation type="journal article" date="2016" name="Nat. Genet.">
        <title>A high-quality carrot genome assembly provides new insights into carotenoid accumulation and asterid genome evolution.</title>
        <authorList>
            <person name="Iorizzo M."/>
            <person name="Ellison S."/>
            <person name="Senalik D."/>
            <person name="Zeng P."/>
            <person name="Satapoomin P."/>
            <person name="Huang J."/>
            <person name="Bowman M."/>
            <person name="Iovene M."/>
            <person name="Sanseverino W."/>
            <person name="Cavagnaro P."/>
            <person name="Yildiz M."/>
            <person name="Macko-Podgorni A."/>
            <person name="Moranska E."/>
            <person name="Grzebelus E."/>
            <person name="Grzebelus D."/>
            <person name="Ashrafi H."/>
            <person name="Zheng Z."/>
            <person name="Cheng S."/>
            <person name="Spooner D."/>
            <person name="Van Deynze A."/>
            <person name="Simon P."/>
        </authorList>
    </citation>
    <scope>NUCLEOTIDE SEQUENCE</scope>
    <source>
        <tissue evidence="1">Leaf</tissue>
    </source>
</reference>
<proteinExistence type="predicted"/>
<accession>A0A175YC87</accession>
<name>A0A175YC87_DAUCS</name>
<dbReference type="InterPro" id="IPR010666">
    <property type="entry name" value="Znf_GRF"/>
</dbReference>
<gene>
    <name evidence="1" type="ORF">DCAR_0934579</name>
</gene>
<sequence>MSRTLEECDAILDLACDCNQMSGVRTRWYGPNAGRRFRECRDEECGFHKWVDEPPTERTLEIIEELKERDSKHLEQARRRRDRLAAWYEARLAAEKEKHQNTLAGLLFLCDVVKEITLETQVPEEPVPVYNGDSEDSDVHSW</sequence>
<organism evidence="1 2">
    <name type="scientific">Daucus carota subsp. sativus</name>
    <name type="common">Carrot</name>
    <dbReference type="NCBI Taxonomy" id="79200"/>
    <lineage>
        <taxon>Eukaryota</taxon>
        <taxon>Viridiplantae</taxon>
        <taxon>Streptophyta</taxon>
        <taxon>Embryophyta</taxon>
        <taxon>Tracheophyta</taxon>
        <taxon>Spermatophyta</taxon>
        <taxon>Magnoliopsida</taxon>
        <taxon>eudicotyledons</taxon>
        <taxon>Gunneridae</taxon>
        <taxon>Pentapetalae</taxon>
        <taxon>asterids</taxon>
        <taxon>campanulids</taxon>
        <taxon>Apiales</taxon>
        <taxon>Apiaceae</taxon>
        <taxon>Apioideae</taxon>
        <taxon>Scandiceae</taxon>
        <taxon>Daucinae</taxon>
        <taxon>Daucus</taxon>
        <taxon>Daucus sect. Daucus</taxon>
    </lineage>
</organism>
<keyword evidence="2" id="KW-1185">Reference proteome</keyword>
<dbReference type="AlphaFoldDB" id="A0A175YC87"/>
<evidence type="ECO:0000313" key="2">
    <source>
        <dbReference type="Proteomes" id="UP000077755"/>
    </source>
</evidence>
<dbReference type="Pfam" id="PF06839">
    <property type="entry name" value="Zn_ribbon_GRF"/>
    <property type="match status" value="1"/>
</dbReference>
<dbReference type="Gramene" id="KZM80412">
    <property type="protein sequence ID" value="KZM80412"/>
    <property type="gene ID" value="DCAR_032359"/>
</dbReference>
<dbReference type="PROSITE" id="PS51999">
    <property type="entry name" value="ZF_GRF"/>
    <property type="match status" value="1"/>
</dbReference>
<protein>
    <submittedName>
        <fullName evidence="1">Uncharacterized protein</fullName>
    </submittedName>
</protein>
<dbReference type="EMBL" id="CP093351">
    <property type="protein sequence ID" value="WOH15046.1"/>
    <property type="molecule type" value="Genomic_DNA"/>
</dbReference>
<dbReference type="Proteomes" id="UP000077755">
    <property type="component" value="Chromosome 9"/>
</dbReference>
<reference evidence="1" key="2">
    <citation type="submission" date="2022-03" db="EMBL/GenBank/DDBJ databases">
        <title>Draft title - Genomic analysis of global carrot germplasm unveils the trajectory of domestication and the origin of high carotenoid orange carrot.</title>
        <authorList>
            <person name="Iorizzo M."/>
            <person name="Ellison S."/>
            <person name="Senalik D."/>
            <person name="Macko-Podgorni A."/>
            <person name="Grzebelus D."/>
            <person name="Bostan H."/>
            <person name="Rolling W."/>
            <person name="Curaba J."/>
            <person name="Simon P."/>
        </authorList>
    </citation>
    <scope>NUCLEOTIDE SEQUENCE</scope>
    <source>
        <tissue evidence="1">Leaf</tissue>
    </source>
</reference>